<evidence type="ECO:0000313" key="4">
    <source>
        <dbReference type="EMBL" id="KAJ8039393.1"/>
    </source>
</evidence>
<dbReference type="Proteomes" id="UP001152320">
    <property type="component" value="Chromosome 7"/>
</dbReference>
<accession>A0A9Q1C524</accession>
<dbReference type="AlphaFoldDB" id="A0A9Q1C524"/>
<dbReference type="InterPro" id="IPR000742">
    <property type="entry name" value="EGF"/>
</dbReference>
<keyword evidence="2" id="KW-0812">Transmembrane</keyword>
<keyword evidence="5" id="KW-1185">Reference proteome</keyword>
<sequence>MDDLSCENYQCFNGGVCRLDQEIFERSCICPPSFNGPTCEDELNEEQTKIEESPKPTSTVAYILIPIAVASFALFATVCCCCLALIGRLNRKSVLHRYRKPRVPIPLQGMEQGLLRHMPSFHDRKVVRNFAARPFSTHYDDDNQDDVRLERLVYVSRTSFTTTKNIWLLLFIIINGQAPIQLP</sequence>
<keyword evidence="1" id="KW-1015">Disulfide bond</keyword>
<protein>
    <recommendedName>
        <fullName evidence="3">EGF-like domain-containing protein</fullName>
    </recommendedName>
</protein>
<dbReference type="EMBL" id="JAIZAY010000007">
    <property type="protein sequence ID" value="KAJ8039393.1"/>
    <property type="molecule type" value="Genomic_DNA"/>
</dbReference>
<dbReference type="PROSITE" id="PS00022">
    <property type="entry name" value="EGF_1"/>
    <property type="match status" value="1"/>
</dbReference>
<feature type="domain" description="EGF-like" evidence="3">
    <location>
        <begin position="2"/>
        <end position="40"/>
    </location>
</feature>
<comment type="caution">
    <text evidence="4">The sequence shown here is derived from an EMBL/GenBank/DDBJ whole genome shotgun (WGS) entry which is preliminary data.</text>
</comment>
<evidence type="ECO:0000256" key="2">
    <source>
        <dbReference type="SAM" id="Phobius"/>
    </source>
</evidence>
<keyword evidence="2" id="KW-0472">Membrane</keyword>
<keyword evidence="1" id="KW-0245">EGF-like domain</keyword>
<organism evidence="4 5">
    <name type="scientific">Holothuria leucospilota</name>
    <name type="common">Black long sea cucumber</name>
    <name type="synonym">Mertensiothuria leucospilota</name>
    <dbReference type="NCBI Taxonomy" id="206669"/>
    <lineage>
        <taxon>Eukaryota</taxon>
        <taxon>Metazoa</taxon>
        <taxon>Echinodermata</taxon>
        <taxon>Eleutherozoa</taxon>
        <taxon>Echinozoa</taxon>
        <taxon>Holothuroidea</taxon>
        <taxon>Aspidochirotacea</taxon>
        <taxon>Aspidochirotida</taxon>
        <taxon>Holothuriidae</taxon>
        <taxon>Holothuria</taxon>
    </lineage>
</organism>
<reference evidence="4" key="1">
    <citation type="submission" date="2021-10" db="EMBL/GenBank/DDBJ databases">
        <title>Tropical sea cucumber genome reveals ecological adaptation and Cuvierian tubules defense mechanism.</title>
        <authorList>
            <person name="Chen T."/>
        </authorList>
    </citation>
    <scope>NUCLEOTIDE SEQUENCE</scope>
    <source>
        <strain evidence="4">Nanhai2018</strain>
        <tissue evidence="4">Muscle</tissue>
    </source>
</reference>
<dbReference type="SUPFAM" id="SSF57196">
    <property type="entry name" value="EGF/Laminin"/>
    <property type="match status" value="1"/>
</dbReference>
<evidence type="ECO:0000313" key="5">
    <source>
        <dbReference type="Proteomes" id="UP001152320"/>
    </source>
</evidence>
<evidence type="ECO:0000256" key="1">
    <source>
        <dbReference type="PROSITE-ProRule" id="PRU00076"/>
    </source>
</evidence>
<dbReference type="PROSITE" id="PS50026">
    <property type="entry name" value="EGF_3"/>
    <property type="match status" value="1"/>
</dbReference>
<keyword evidence="2" id="KW-1133">Transmembrane helix</keyword>
<feature type="transmembrane region" description="Helical" evidence="2">
    <location>
        <begin position="60"/>
        <end position="87"/>
    </location>
</feature>
<gene>
    <name evidence="4" type="ORF">HOLleu_17098</name>
</gene>
<feature type="disulfide bond" evidence="1">
    <location>
        <begin position="11"/>
        <end position="28"/>
    </location>
</feature>
<feature type="disulfide bond" evidence="1">
    <location>
        <begin position="30"/>
        <end position="39"/>
    </location>
</feature>
<proteinExistence type="predicted"/>
<comment type="caution">
    <text evidence="1">Lacks conserved residue(s) required for the propagation of feature annotation.</text>
</comment>
<name>A0A9Q1C524_HOLLE</name>
<evidence type="ECO:0000259" key="3">
    <source>
        <dbReference type="PROSITE" id="PS50026"/>
    </source>
</evidence>
<dbReference type="Gene3D" id="2.10.25.10">
    <property type="entry name" value="Laminin"/>
    <property type="match status" value="1"/>
</dbReference>